<proteinExistence type="predicted"/>
<comment type="caution">
    <text evidence="1">The sequence shown here is derived from an EMBL/GenBank/DDBJ whole genome shotgun (WGS) entry which is preliminary data.</text>
</comment>
<dbReference type="Proteomes" id="UP001498398">
    <property type="component" value="Unassembled WGS sequence"/>
</dbReference>
<reference evidence="1 2" key="1">
    <citation type="submission" date="2024-01" db="EMBL/GenBank/DDBJ databases">
        <title>A draft genome for the cacao thread blight pathogen Marasmiellus scandens.</title>
        <authorList>
            <person name="Baruah I.K."/>
            <person name="Leung J."/>
            <person name="Bukari Y."/>
            <person name="Amoako-Attah I."/>
            <person name="Meinhardt L.W."/>
            <person name="Bailey B.A."/>
            <person name="Cohen S.P."/>
        </authorList>
    </citation>
    <scope>NUCLEOTIDE SEQUENCE [LARGE SCALE GENOMIC DNA]</scope>
    <source>
        <strain evidence="1 2">GH-19</strain>
    </source>
</reference>
<name>A0ABR1J6E9_9AGAR</name>
<organism evidence="1 2">
    <name type="scientific">Marasmiellus scandens</name>
    <dbReference type="NCBI Taxonomy" id="2682957"/>
    <lineage>
        <taxon>Eukaryota</taxon>
        <taxon>Fungi</taxon>
        <taxon>Dikarya</taxon>
        <taxon>Basidiomycota</taxon>
        <taxon>Agaricomycotina</taxon>
        <taxon>Agaricomycetes</taxon>
        <taxon>Agaricomycetidae</taxon>
        <taxon>Agaricales</taxon>
        <taxon>Marasmiineae</taxon>
        <taxon>Omphalotaceae</taxon>
        <taxon>Marasmiellus</taxon>
    </lineage>
</organism>
<evidence type="ECO:0000313" key="2">
    <source>
        <dbReference type="Proteomes" id="UP001498398"/>
    </source>
</evidence>
<dbReference type="EMBL" id="JBANRG010000031">
    <property type="protein sequence ID" value="KAK7451303.1"/>
    <property type="molecule type" value="Genomic_DNA"/>
</dbReference>
<protein>
    <submittedName>
        <fullName evidence="1">Uncharacterized protein</fullName>
    </submittedName>
</protein>
<sequence>MPWPTHLLNFFEAIQSPGEKHNIAEESLYNGVYNALLSYLFPPTERYIVTPKPKQPPEDWSTDPGVVFIVEKASQPVFFLEVKPPAYYAHRSCRAVADEQMRAQFWELADAVKLPVLHGVSALGTRLCFYSFQSDTNMLTPPRILKDPGSMKDVAPSARWDVDLLSEEGEAKMRQVVDEVKAMVAQ</sequence>
<accession>A0ABR1J6E9</accession>
<gene>
    <name evidence="1" type="ORF">VKT23_012645</name>
</gene>
<keyword evidence="2" id="KW-1185">Reference proteome</keyword>
<evidence type="ECO:0000313" key="1">
    <source>
        <dbReference type="EMBL" id="KAK7451303.1"/>
    </source>
</evidence>